<accession>A0A3B1BY39</accession>
<dbReference type="EMBL" id="UOFX01000053">
    <property type="protein sequence ID" value="VAX09547.1"/>
    <property type="molecule type" value="Genomic_DNA"/>
</dbReference>
<dbReference type="InterPro" id="IPR045944">
    <property type="entry name" value="DUF6364"/>
</dbReference>
<sequence>MPKTRINLSLDQDLADFAKIFASENRTTFADIVTQYLLALKREAEGKSMETILAHPAFKNAMANAQDKLRTGTAKWHSYDDMFSS</sequence>
<dbReference type="AlphaFoldDB" id="A0A3B1BY39"/>
<gene>
    <name evidence="1" type="ORF">MNBD_GAMMA26-335</name>
</gene>
<name>A0A3B1BY39_9ZZZZ</name>
<dbReference type="Pfam" id="PF19891">
    <property type="entry name" value="DUF6364"/>
    <property type="match status" value="1"/>
</dbReference>
<organism evidence="1">
    <name type="scientific">hydrothermal vent metagenome</name>
    <dbReference type="NCBI Taxonomy" id="652676"/>
    <lineage>
        <taxon>unclassified sequences</taxon>
        <taxon>metagenomes</taxon>
        <taxon>ecological metagenomes</taxon>
    </lineage>
</organism>
<reference evidence="1" key="1">
    <citation type="submission" date="2018-06" db="EMBL/GenBank/DDBJ databases">
        <authorList>
            <person name="Zhirakovskaya E."/>
        </authorList>
    </citation>
    <scope>NUCLEOTIDE SEQUENCE</scope>
</reference>
<proteinExistence type="predicted"/>
<evidence type="ECO:0000313" key="1">
    <source>
        <dbReference type="EMBL" id="VAX09547.1"/>
    </source>
</evidence>
<protein>
    <submittedName>
        <fullName evidence="1">Uncharacterized protein</fullName>
    </submittedName>
</protein>